<dbReference type="OrthoDB" id="9996331at2759"/>
<dbReference type="Proteomes" id="UP000015101">
    <property type="component" value="Unassembled WGS sequence"/>
</dbReference>
<name>T1FZG9_HELRO</name>
<dbReference type="KEGG" id="hro:HELRODRAFT_68574"/>
<reference evidence="2" key="3">
    <citation type="submission" date="2015-06" db="UniProtKB">
        <authorList>
            <consortium name="EnsemblMetazoa"/>
        </authorList>
    </citation>
    <scope>IDENTIFICATION</scope>
</reference>
<accession>T1FZG9</accession>
<sequence>MGRGKKLNRDQTIQILTLRFKNYSLGKISKSLNVFKIVFLNFCKNPLTSGTKKSTGRPQKLTKRRKALIIKKVFESTSSSVELINDLQLNCSISNVKRCLKKCNY</sequence>
<evidence type="ECO:0000313" key="2">
    <source>
        <dbReference type="EnsemblMetazoa" id="HelroP68574"/>
    </source>
</evidence>
<evidence type="ECO:0000313" key="3">
    <source>
        <dbReference type="Proteomes" id="UP000015101"/>
    </source>
</evidence>
<evidence type="ECO:0008006" key="4">
    <source>
        <dbReference type="Google" id="ProtNLM"/>
    </source>
</evidence>
<gene>
    <name evidence="2" type="primary">20214217</name>
    <name evidence="1" type="ORF">HELRODRAFT_68574</name>
</gene>
<dbReference type="EMBL" id="AMQM01001493">
    <property type="status" value="NOT_ANNOTATED_CDS"/>
    <property type="molecule type" value="Genomic_DNA"/>
</dbReference>
<dbReference type="RefSeq" id="XP_009025252.1">
    <property type="nucleotide sequence ID" value="XM_009027004.1"/>
</dbReference>
<keyword evidence="3" id="KW-1185">Reference proteome</keyword>
<proteinExistence type="predicted"/>
<dbReference type="GeneID" id="20214217"/>
<dbReference type="HOGENOM" id="CLU_2239472_0_0_1"/>
<evidence type="ECO:0000313" key="1">
    <source>
        <dbReference type="EMBL" id="ESN96783.1"/>
    </source>
</evidence>
<dbReference type="EnsemblMetazoa" id="HelroT68574">
    <property type="protein sequence ID" value="HelroP68574"/>
    <property type="gene ID" value="HelroG68574"/>
</dbReference>
<dbReference type="AlphaFoldDB" id="T1FZG9"/>
<protein>
    <recommendedName>
        <fullName evidence="4">Paired domain-containing protein</fullName>
    </recommendedName>
</protein>
<reference evidence="1 3" key="2">
    <citation type="journal article" date="2013" name="Nature">
        <title>Insights into bilaterian evolution from three spiralian genomes.</title>
        <authorList>
            <person name="Simakov O."/>
            <person name="Marletaz F."/>
            <person name="Cho S.J."/>
            <person name="Edsinger-Gonzales E."/>
            <person name="Havlak P."/>
            <person name="Hellsten U."/>
            <person name="Kuo D.H."/>
            <person name="Larsson T."/>
            <person name="Lv J."/>
            <person name="Arendt D."/>
            <person name="Savage R."/>
            <person name="Osoegawa K."/>
            <person name="de Jong P."/>
            <person name="Grimwood J."/>
            <person name="Chapman J.A."/>
            <person name="Shapiro H."/>
            <person name="Aerts A."/>
            <person name="Otillar R.P."/>
            <person name="Terry A.Y."/>
            <person name="Boore J.L."/>
            <person name="Grigoriev I.V."/>
            <person name="Lindberg D.R."/>
            <person name="Seaver E.C."/>
            <person name="Weisblat D.A."/>
            <person name="Putnam N.H."/>
            <person name="Rokhsar D.S."/>
        </authorList>
    </citation>
    <scope>NUCLEOTIDE SEQUENCE</scope>
</reference>
<reference evidence="3" key="1">
    <citation type="submission" date="2012-12" db="EMBL/GenBank/DDBJ databases">
        <authorList>
            <person name="Hellsten U."/>
            <person name="Grimwood J."/>
            <person name="Chapman J.A."/>
            <person name="Shapiro H."/>
            <person name="Aerts A."/>
            <person name="Otillar R.P."/>
            <person name="Terry A.Y."/>
            <person name="Boore J.L."/>
            <person name="Simakov O."/>
            <person name="Marletaz F."/>
            <person name="Cho S.-J."/>
            <person name="Edsinger-Gonzales E."/>
            <person name="Havlak P."/>
            <person name="Kuo D.-H."/>
            <person name="Larsson T."/>
            <person name="Lv J."/>
            <person name="Arendt D."/>
            <person name="Savage R."/>
            <person name="Osoegawa K."/>
            <person name="de Jong P."/>
            <person name="Lindberg D.R."/>
            <person name="Seaver E.C."/>
            <person name="Weisblat D.A."/>
            <person name="Putnam N.H."/>
            <person name="Grigoriev I.V."/>
            <person name="Rokhsar D.S."/>
        </authorList>
    </citation>
    <scope>NUCLEOTIDE SEQUENCE</scope>
</reference>
<dbReference type="InParanoid" id="T1FZG9"/>
<dbReference type="EMBL" id="KB097495">
    <property type="protein sequence ID" value="ESN96783.1"/>
    <property type="molecule type" value="Genomic_DNA"/>
</dbReference>
<dbReference type="CTD" id="20214217"/>
<organism evidence="2 3">
    <name type="scientific">Helobdella robusta</name>
    <name type="common">Californian leech</name>
    <dbReference type="NCBI Taxonomy" id="6412"/>
    <lineage>
        <taxon>Eukaryota</taxon>
        <taxon>Metazoa</taxon>
        <taxon>Spiralia</taxon>
        <taxon>Lophotrochozoa</taxon>
        <taxon>Annelida</taxon>
        <taxon>Clitellata</taxon>
        <taxon>Hirudinea</taxon>
        <taxon>Rhynchobdellida</taxon>
        <taxon>Glossiphoniidae</taxon>
        <taxon>Helobdella</taxon>
    </lineage>
</organism>